<dbReference type="PANTHER" id="PTHR16305">
    <property type="entry name" value="TESTICULAR SOLUBLE ADENYLYL CYCLASE"/>
    <property type="match status" value="1"/>
</dbReference>
<keyword evidence="2" id="KW-0067">ATP-binding</keyword>
<evidence type="ECO:0000256" key="3">
    <source>
        <dbReference type="ARBA" id="ARBA00023239"/>
    </source>
</evidence>
<comment type="caution">
    <text evidence="4">The sequence shown here is derived from an EMBL/GenBank/DDBJ whole genome shotgun (WGS) entry which is preliminary data.</text>
</comment>
<keyword evidence="1" id="KW-0547">Nucleotide-binding</keyword>
<dbReference type="PANTHER" id="PTHR16305:SF28">
    <property type="entry name" value="GUANYLATE CYCLASE DOMAIN-CONTAINING PROTEIN"/>
    <property type="match status" value="1"/>
</dbReference>
<gene>
    <name evidence="4" type="ORF">HHI36_000758</name>
</gene>
<dbReference type="GO" id="GO:0005524">
    <property type="term" value="F:ATP binding"/>
    <property type="evidence" value="ECO:0007669"/>
    <property type="project" value="UniProtKB-KW"/>
</dbReference>
<proteinExistence type="predicted"/>
<dbReference type="InterPro" id="IPR029787">
    <property type="entry name" value="Nucleotide_cyclase"/>
</dbReference>
<evidence type="ECO:0000256" key="1">
    <source>
        <dbReference type="ARBA" id="ARBA00022741"/>
    </source>
</evidence>
<dbReference type="AlphaFoldDB" id="A0ABD2P5U4"/>
<protein>
    <submittedName>
        <fullName evidence="4">Uncharacterized protein</fullName>
    </submittedName>
</protein>
<evidence type="ECO:0000313" key="4">
    <source>
        <dbReference type="EMBL" id="KAL3286248.1"/>
    </source>
</evidence>
<accession>A0ABD2P5U4</accession>
<dbReference type="GO" id="GO:0016829">
    <property type="term" value="F:lyase activity"/>
    <property type="evidence" value="ECO:0007669"/>
    <property type="project" value="UniProtKB-KW"/>
</dbReference>
<reference evidence="4 5" key="1">
    <citation type="journal article" date="2021" name="BMC Biol.">
        <title>Horizontally acquired antibacterial genes associated with adaptive radiation of ladybird beetles.</title>
        <authorList>
            <person name="Li H.S."/>
            <person name="Tang X.F."/>
            <person name="Huang Y.H."/>
            <person name="Xu Z.Y."/>
            <person name="Chen M.L."/>
            <person name="Du X.Y."/>
            <person name="Qiu B.Y."/>
            <person name="Chen P.T."/>
            <person name="Zhang W."/>
            <person name="Slipinski A."/>
            <person name="Escalona H.E."/>
            <person name="Waterhouse R.M."/>
            <person name="Zwick A."/>
            <person name="Pang H."/>
        </authorList>
    </citation>
    <scope>NUCLEOTIDE SEQUENCE [LARGE SCALE GENOMIC DNA]</scope>
    <source>
        <strain evidence="4">SYSU2018</strain>
    </source>
</reference>
<dbReference type="EMBL" id="JABFTP020000185">
    <property type="protein sequence ID" value="KAL3286248.1"/>
    <property type="molecule type" value="Genomic_DNA"/>
</dbReference>
<dbReference type="SUPFAM" id="SSF52540">
    <property type="entry name" value="P-loop containing nucleoside triphosphate hydrolases"/>
    <property type="match status" value="1"/>
</dbReference>
<organism evidence="4 5">
    <name type="scientific">Cryptolaemus montrouzieri</name>
    <dbReference type="NCBI Taxonomy" id="559131"/>
    <lineage>
        <taxon>Eukaryota</taxon>
        <taxon>Metazoa</taxon>
        <taxon>Ecdysozoa</taxon>
        <taxon>Arthropoda</taxon>
        <taxon>Hexapoda</taxon>
        <taxon>Insecta</taxon>
        <taxon>Pterygota</taxon>
        <taxon>Neoptera</taxon>
        <taxon>Endopterygota</taxon>
        <taxon>Coleoptera</taxon>
        <taxon>Polyphaga</taxon>
        <taxon>Cucujiformia</taxon>
        <taxon>Coccinelloidea</taxon>
        <taxon>Coccinellidae</taxon>
        <taxon>Scymninae</taxon>
        <taxon>Scymnini</taxon>
        <taxon>Cryptolaemus</taxon>
    </lineage>
</organism>
<dbReference type="InterPro" id="IPR027417">
    <property type="entry name" value="P-loop_NTPase"/>
</dbReference>
<name>A0ABD2P5U4_9CUCU</name>
<evidence type="ECO:0000256" key="2">
    <source>
        <dbReference type="ARBA" id="ARBA00022840"/>
    </source>
</evidence>
<keyword evidence="5" id="KW-1185">Reference proteome</keyword>
<dbReference type="Proteomes" id="UP001516400">
    <property type="component" value="Unassembled WGS sequence"/>
</dbReference>
<keyword evidence="3" id="KW-0456">Lyase</keyword>
<dbReference type="Gene3D" id="3.30.70.1230">
    <property type="entry name" value="Nucleotide cyclase"/>
    <property type="match status" value="2"/>
</dbReference>
<evidence type="ECO:0000313" key="5">
    <source>
        <dbReference type="Proteomes" id="UP001516400"/>
    </source>
</evidence>
<dbReference type="SUPFAM" id="SSF55073">
    <property type="entry name" value="Nucleotide cyclase"/>
    <property type="match status" value="1"/>
</dbReference>
<sequence length="679" mass="78239">MVYGGDIIKFTKNSTMAMWRYNGQQELSTYIHQALDCAIVIQKQCKQYLVTNKLPLKIKLVVGAGSVLKTFLGNEDFIKMLIFGQLFEETKNVRKQNRVDDIICSQTAMQYICVHEYIHEPLLDEAYYKAGERHPAPLVLYISPVEYLSIIDSFLTEFFIIVRPISETIILEDNAVQKLKKFLLESIKKSIEFNEPMRNLSETRQIVVAVMKITTREHLIWQILGIADEAMGIIQRYATKNYGTIYDINIINRNIHISLVFGLRGYKHYLECKRCLITCLNSTLELRSRFSTLDTISVGVCRGKTFCSVIGHSSRRDYVIVGSATLRARILSETFINMVTCDASVFLHSKLKYDCFESLEEQFESRNYFEGPIYEFLRDDGFEPTTIIQYTNPTLGNEKEVALFKEYLRNWLRGSEGTEENILVIKGFAKEGKTRLMYDMICECEPGVPVDIIHLTPEDEDKPFNLIRKIFSTILGLTNLTNKEERKKKLKKYLIGATSKILSSMYELFDLDDKPPEIIQLFLSISGNALEEGLTILHQQCFKFPWLIAIDNADFMDKASWTAMLPMIKSDLFFLLMTCRKNFRFPSTDVFDDHLGQIIILKGIEREYITGFACQFLKVYGIPADLEFVLHRNSNGNPGWIENLLSALLLSEIVVIKEMSFDKLPSFGLVYPPLYLLHR</sequence>